<organism evidence="11 12">
    <name type="scientific">Lupinus albus</name>
    <name type="common">White lupine</name>
    <name type="synonym">Lupinus termis</name>
    <dbReference type="NCBI Taxonomy" id="3870"/>
    <lineage>
        <taxon>Eukaryota</taxon>
        <taxon>Viridiplantae</taxon>
        <taxon>Streptophyta</taxon>
        <taxon>Embryophyta</taxon>
        <taxon>Tracheophyta</taxon>
        <taxon>Spermatophyta</taxon>
        <taxon>Magnoliopsida</taxon>
        <taxon>eudicotyledons</taxon>
        <taxon>Gunneridae</taxon>
        <taxon>Pentapetalae</taxon>
        <taxon>rosids</taxon>
        <taxon>fabids</taxon>
        <taxon>Fabales</taxon>
        <taxon>Fabaceae</taxon>
        <taxon>Papilionoideae</taxon>
        <taxon>50 kb inversion clade</taxon>
        <taxon>genistoids sensu lato</taxon>
        <taxon>core genistoids</taxon>
        <taxon>Genisteae</taxon>
        <taxon>Lupinus</taxon>
    </lineage>
</organism>
<evidence type="ECO:0000256" key="1">
    <source>
        <dbReference type="ARBA" id="ARBA00004162"/>
    </source>
</evidence>
<evidence type="ECO:0000256" key="2">
    <source>
        <dbReference type="ARBA" id="ARBA00004586"/>
    </source>
</evidence>
<reference evidence="12" key="1">
    <citation type="journal article" date="2020" name="Nat. Commun.">
        <title>Genome sequence of the cluster root forming white lupin.</title>
        <authorList>
            <person name="Hufnagel B."/>
            <person name="Marques A."/>
            <person name="Soriano A."/>
            <person name="Marques L."/>
            <person name="Divol F."/>
            <person name="Doumas P."/>
            <person name="Sallet E."/>
            <person name="Mancinotti D."/>
            <person name="Carrere S."/>
            <person name="Marande W."/>
            <person name="Arribat S."/>
            <person name="Keller J."/>
            <person name="Huneau C."/>
            <person name="Blein T."/>
            <person name="Aime D."/>
            <person name="Laguerre M."/>
            <person name="Taylor J."/>
            <person name="Schubert V."/>
            <person name="Nelson M."/>
            <person name="Geu-Flores F."/>
            <person name="Crespi M."/>
            <person name="Gallardo-Guerrero K."/>
            <person name="Delaux P.-M."/>
            <person name="Salse J."/>
            <person name="Berges H."/>
            <person name="Guyot R."/>
            <person name="Gouzy J."/>
            <person name="Peret B."/>
        </authorList>
    </citation>
    <scope>NUCLEOTIDE SEQUENCE [LARGE SCALE GENOMIC DNA]</scope>
    <source>
        <strain evidence="12">cv. Amiga</strain>
    </source>
</reference>
<proteinExistence type="inferred from homology"/>
<keyword evidence="7" id="KW-0012">Acyltransferase</keyword>
<evidence type="ECO:0000256" key="10">
    <source>
        <dbReference type="ARBA" id="ARBA00048109"/>
    </source>
</evidence>
<dbReference type="OrthoDB" id="619536at2759"/>
<accession>A0A6A4NI25</accession>
<dbReference type="UniPathway" id="UPA00282"/>
<keyword evidence="12" id="KW-1185">Reference proteome</keyword>
<dbReference type="InterPro" id="IPR004255">
    <property type="entry name" value="O-acyltransferase_WSD1_N"/>
</dbReference>
<keyword evidence="5 11" id="KW-0808">Transferase</keyword>
<dbReference type="GO" id="GO:0005789">
    <property type="term" value="C:endoplasmic reticulum membrane"/>
    <property type="evidence" value="ECO:0007669"/>
    <property type="project" value="UniProtKB-SubCell"/>
</dbReference>
<dbReference type="PANTHER" id="PTHR31650">
    <property type="entry name" value="O-ACYLTRANSFERASE (WSD1-LIKE) FAMILY PROTEIN"/>
    <property type="match status" value="1"/>
</dbReference>
<evidence type="ECO:0000313" key="11">
    <source>
        <dbReference type="EMBL" id="KAE9586257.1"/>
    </source>
</evidence>
<dbReference type="GO" id="GO:0047196">
    <property type="term" value="F:long-chain-alcohol O-fatty-acyltransferase activity"/>
    <property type="evidence" value="ECO:0007669"/>
    <property type="project" value="UniProtKB-EC"/>
</dbReference>
<evidence type="ECO:0000256" key="9">
    <source>
        <dbReference type="ARBA" id="ARBA00047604"/>
    </source>
</evidence>
<dbReference type="GO" id="GO:0004144">
    <property type="term" value="F:diacylglycerol O-acyltransferase activity"/>
    <property type="evidence" value="ECO:0007669"/>
    <property type="project" value="UniProtKB-EC"/>
</dbReference>
<comment type="catalytic activity">
    <reaction evidence="10">
        <text>an acyl-CoA + a 1,2-diacyl-sn-glycerol = a triacyl-sn-glycerol + CoA</text>
        <dbReference type="Rhea" id="RHEA:10868"/>
        <dbReference type="ChEBI" id="CHEBI:17815"/>
        <dbReference type="ChEBI" id="CHEBI:57287"/>
        <dbReference type="ChEBI" id="CHEBI:58342"/>
        <dbReference type="ChEBI" id="CHEBI:64615"/>
        <dbReference type="EC" id="2.3.1.20"/>
    </reaction>
</comment>
<evidence type="ECO:0000256" key="4">
    <source>
        <dbReference type="ARBA" id="ARBA00005189"/>
    </source>
</evidence>
<name>A0A6A4NI25_LUPAL</name>
<dbReference type="EMBL" id="WOCE01000024">
    <property type="protein sequence ID" value="KAE9586257.1"/>
    <property type="molecule type" value="Genomic_DNA"/>
</dbReference>
<sequence>MNNFHEEVSFPVSPIGDYFNSSVLSISILGVMETEVAIDVSQIMSLIKSTFLPINMRYSSTMIVDKEGNKHWKQVEVNIKEHVKIPIFPTISNNLHDEHFDEYLSKIALETFPENKPLWEIHIINYPTSNAAAALIFKLHHSLGDGYSILGALYSCLQRVDNPSLPLIFPSSKNVESKNNEKTILSRLPHNVSLVMNGVLDFGWSLLKSTKMVDKETPIRSGNDDVRFQPVTILNVSFSLDSIKDIKDKLRVSVNDVLIGVIFFAIRLYMKSMNHESVKTKTTALVLLNTRNTRVYKSVQEMVDTNSDAPWGNRLTFLHIPIPELSDSNYSKPLDFVLEASKIIKRKRYSLAIPMNAVLLDLVKKFKGTEAAARYLHDTLKNTSVTISHMVGPANQVALAKNLPVKGIYFFTLGSPQSLTMTAMSYMGRLRVGFGVEKGFIDAHKFKSCIENSMEQMIKEAKTNF</sequence>
<dbReference type="Pfam" id="PF06974">
    <property type="entry name" value="WS_DGAT_C"/>
    <property type="match status" value="1"/>
</dbReference>
<comment type="pathway">
    <text evidence="4">Lipid metabolism.</text>
</comment>
<evidence type="ECO:0000256" key="7">
    <source>
        <dbReference type="ARBA" id="ARBA00023315"/>
    </source>
</evidence>
<comment type="similarity">
    <text evidence="8">In the N-terminal section; belongs to the long-chain O-acyltransferase family.</text>
</comment>
<evidence type="ECO:0000256" key="6">
    <source>
        <dbReference type="ARBA" id="ARBA00022824"/>
    </source>
</evidence>
<comment type="subcellular location">
    <subcellularLocation>
        <location evidence="1">Cell membrane</location>
        <topology evidence="1">Single-pass membrane protein</topology>
    </subcellularLocation>
    <subcellularLocation>
        <location evidence="2">Endoplasmic reticulum membrane</location>
    </subcellularLocation>
</comment>
<dbReference type="GO" id="GO:0019432">
    <property type="term" value="P:triglyceride biosynthetic process"/>
    <property type="evidence" value="ECO:0007669"/>
    <property type="project" value="UniProtKB-UniPathway"/>
</dbReference>
<dbReference type="Pfam" id="PF03007">
    <property type="entry name" value="WS_DGAT_cat"/>
    <property type="match status" value="1"/>
</dbReference>
<protein>
    <submittedName>
        <fullName evidence="11">Putative transferase</fullName>
    </submittedName>
</protein>
<dbReference type="InterPro" id="IPR009721">
    <property type="entry name" value="O-acyltransferase_WSD1_C"/>
</dbReference>
<dbReference type="InterPro" id="IPR045034">
    <property type="entry name" value="O-acyltransferase_WSD1-like"/>
</dbReference>
<evidence type="ECO:0000313" key="12">
    <source>
        <dbReference type="Proteomes" id="UP000447434"/>
    </source>
</evidence>
<comment type="pathway">
    <text evidence="3">Glycerolipid metabolism; triacylglycerol biosynthesis.</text>
</comment>
<gene>
    <name evidence="11" type="ORF">Lalb_Chr24g0399911</name>
</gene>
<dbReference type="AlphaFoldDB" id="A0A6A4NI25"/>
<evidence type="ECO:0000256" key="8">
    <source>
        <dbReference type="ARBA" id="ARBA00024360"/>
    </source>
</evidence>
<keyword evidence="6" id="KW-0256">Endoplasmic reticulum</keyword>
<comment type="catalytic activity">
    <reaction evidence="9">
        <text>a long chain fatty alcohol + a fatty acyl-CoA = a long-chain alcohol wax ester + CoA</text>
        <dbReference type="Rhea" id="RHEA:38443"/>
        <dbReference type="ChEBI" id="CHEBI:17135"/>
        <dbReference type="ChEBI" id="CHEBI:57287"/>
        <dbReference type="ChEBI" id="CHEBI:77636"/>
        <dbReference type="ChEBI" id="CHEBI:235323"/>
        <dbReference type="EC" id="2.3.1.75"/>
    </reaction>
</comment>
<dbReference type="PANTHER" id="PTHR31650:SF34">
    <property type="entry name" value="O-ACYLTRANSFERASE WSD1-LIKE ISOFORM X1"/>
    <property type="match status" value="1"/>
</dbReference>
<evidence type="ECO:0000256" key="5">
    <source>
        <dbReference type="ARBA" id="ARBA00022679"/>
    </source>
</evidence>
<comment type="caution">
    <text evidence="11">The sequence shown here is derived from an EMBL/GenBank/DDBJ whole genome shotgun (WGS) entry which is preliminary data.</text>
</comment>
<dbReference type="GO" id="GO:0005886">
    <property type="term" value="C:plasma membrane"/>
    <property type="evidence" value="ECO:0007669"/>
    <property type="project" value="UniProtKB-SubCell"/>
</dbReference>
<evidence type="ECO:0000256" key="3">
    <source>
        <dbReference type="ARBA" id="ARBA00004771"/>
    </source>
</evidence>
<dbReference type="Proteomes" id="UP000447434">
    <property type="component" value="Chromosome 24"/>
</dbReference>